<comment type="caution">
    <text evidence="2">The sequence shown here is derived from an EMBL/GenBank/DDBJ whole genome shotgun (WGS) entry which is preliminary data.</text>
</comment>
<feature type="compositionally biased region" description="Low complexity" evidence="1">
    <location>
        <begin position="1"/>
        <end position="14"/>
    </location>
</feature>
<feature type="compositionally biased region" description="Basic and acidic residues" evidence="1">
    <location>
        <begin position="29"/>
        <end position="38"/>
    </location>
</feature>
<dbReference type="EMBL" id="RQTK01000264">
    <property type="protein sequence ID" value="RUS82950.1"/>
    <property type="molecule type" value="Genomic_DNA"/>
</dbReference>
<protein>
    <submittedName>
        <fullName evidence="2">Uncharacterized protein</fullName>
    </submittedName>
</protein>
<organism evidence="2 3">
    <name type="scientific">Elysia chlorotica</name>
    <name type="common">Eastern emerald elysia</name>
    <name type="synonym">Sea slug</name>
    <dbReference type="NCBI Taxonomy" id="188477"/>
    <lineage>
        <taxon>Eukaryota</taxon>
        <taxon>Metazoa</taxon>
        <taxon>Spiralia</taxon>
        <taxon>Lophotrochozoa</taxon>
        <taxon>Mollusca</taxon>
        <taxon>Gastropoda</taxon>
        <taxon>Heterobranchia</taxon>
        <taxon>Euthyneura</taxon>
        <taxon>Panpulmonata</taxon>
        <taxon>Sacoglossa</taxon>
        <taxon>Placobranchoidea</taxon>
        <taxon>Plakobranchidae</taxon>
        <taxon>Elysia</taxon>
    </lineage>
</organism>
<dbReference type="AlphaFoldDB" id="A0A433TN21"/>
<proteinExistence type="predicted"/>
<sequence>MSPSACSSSPDPSSFKYWRPQPTHHRHLNHTDPTENHTEPLAGHALSAQCPALNTFHQPLVDARCTPDQPQPLKLPLLLCISCRAGDNYGPRGDKSTGSIAKSAHMHIEYNECMRRRLCQCQHKPLSKKLCHLRKLEPLQRTRLEAQTASSSCVCSGSSHAHMSRRSLSGEAEDPPSTCSLHQSRWLRPVGVDFAPPTVACREPGAWQAVPAHRPPPTARAPATPLVPKTGRCPPAHLSAVPGHAPGGGAFAVRLHGSSAVVPLWGGSR</sequence>
<dbReference type="Proteomes" id="UP000271974">
    <property type="component" value="Unassembled WGS sequence"/>
</dbReference>
<evidence type="ECO:0000313" key="2">
    <source>
        <dbReference type="EMBL" id="RUS82950.1"/>
    </source>
</evidence>
<keyword evidence="3" id="KW-1185">Reference proteome</keyword>
<accession>A0A433TN21</accession>
<evidence type="ECO:0000313" key="3">
    <source>
        <dbReference type="Proteomes" id="UP000271974"/>
    </source>
</evidence>
<reference evidence="2 3" key="1">
    <citation type="submission" date="2019-01" db="EMBL/GenBank/DDBJ databases">
        <title>A draft genome assembly of the solar-powered sea slug Elysia chlorotica.</title>
        <authorList>
            <person name="Cai H."/>
            <person name="Li Q."/>
            <person name="Fang X."/>
            <person name="Li J."/>
            <person name="Curtis N.E."/>
            <person name="Altenburger A."/>
            <person name="Shibata T."/>
            <person name="Feng M."/>
            <person name="Maeda T."/>
            <person name="Schwartz J.A."/>
            <person name="Shigenobu S."/>
            <person name="Lundholm N."/>
            <person name="Nishiyama T."/>
            <person name="Yang H."/>
            <person name="Hasebe M."/>
            <person name="Li S."/>
            <person name="Pierce S.K."/>
            <person name="Wang J."/>
        </authorList>
    </citation>
    <scope>NUCLEOTIDE SEQUENCE [LARGE SCALE GENOMIC DNA]</scope>
    <source>
        <strain evidence="2">EC2010</strain>
        <tissue evidence="2">Whole organism of an adult</tissue>
    </source>
</reference>
<feature type="region of interest" description="Disordered" evidence="1">
    <location>
        <begin position="1"/>
        <end position="39"/>
    </location>
</feature>
<gene>
    <name evidence="2" type="ORF">EGW08_009287</name>
</gene>
<evidence type="ECO:0000256" key="1">
    <source>
        <dbReference type="SAM" id="MobiDB-lite"/>
    </source>
</evidence>
<name>A0A433TN21_ELYCH</name>